<accession>A0A5E4QBM2</accession>
<dbReference type="EMBL" id="FZQP02002393">
    <property type="protein sequence ID" value="VVC95657.1"/>
    <property type="molecule type" value="Genomic_DNA"/>
</dbReference>
<protein>
    <submittedName>
        <fullName evidence="1">Uncharacterized protein</fullName>
    </submittedName>
</protein>
<reference evidence="1 2" key="1">
    <citation type="submission" date="2017-07" db="EMBL/GenBank/DDBJ databases">
        <authorList>
            <person name="Talla V."/>
            <person name="Backstrom N."/>
        </authorList>
    </citation>
    <scope>NUCLEOTIDE SEQUENCE [LARGE SCALE GENOMIC DNA]</scope>
</reference>
<sequence>MTWANVAVSNAKVGGVPEVGIACSPNPIGAELILPTTENAAAKEMFEILLILLSAYQFPNLPLMEYDLDILLNLGGHVLVAGALNANHNY</sequence>
<proteinExistence type="predicted"/>
<dbReference type="AlphaFoldDB" id="A0A5E4QBM2"/>
<keyword evidence="2" id="KW-1185">Reference proteome</keyword>
<evidence type="ECO:0000313" key="2">
    <source>
        <dbReference type="Proteomes" id="UP000324832"/>
    </source>
</evidence>
<name>A0A5E4QBM2_9NEOP</name>
<gene>
    <name evidence="1" type="ORF">LSINAPIS_LOCUS7325</name>
</gene>
<evidence type="ECO:0000313" key="1">
    <source>
        <dbReference type="EMBL" id="VVC95657.1"/>
    </source>
</evidence>
<organism evidence="1 2">
    <name type="scientific">Leptidea sinapis</name>
    <dbReference type="NCBI Taxonomy" id="189913"/>
    <lineage>
        <taxon>Eukaryota</taxon>
        <taxon>Metazoa</taxon>
        <taxon>Ecdysozoa</taxon>
        <taxon>Arthropoda</taxon>
        <taxon>Hexapoda</taxon>
        <taxon>Insecta</taxon>
        <taxon>Pterygota</taxon>
        <taxon>Neoptera</taxon>
        <taxon>Endopterygota</taxon>
        <taxon>Lepidoptera</taxon>
        <taxon>Glossata</taxon>
        <taxon>Ditrysia</taxon>
        <taxon>Papilionoidea</taxon>
        <taxon>Pieridae</taxon>
        <taxon>Dismorphiinae</taxon>
        <taxon>Leptidea</taxon>
    </lineage>
</organism>
<dbReference type="Proteomes" id="UP000324832">
    <property type="component" value="Unassembled WGS sequence"/>
</dbReference>